<evidence type="ECO:0000256" key="1">
    <source>
        <dbReference type="SAM" id="Phobius"/>
    </source>
</evidence>
<dbReference type="AlphaFoldDB" id="A0A6L3Y5Y6"/>
<organism evidence="2 3">
    <name type="scientific">Brucella tritici</name>
    <dbReference type="NCBI Taxonomy" id="94626"/>
    <lineage>
        <taxon>Bacteria</taxon>
        <taxon>Pseudomonadati</taxon>
        <taxon>Pseudomonadota</taxon>
        <taxon>Alphaproteobacteria</taxon>
        <taxon>Hyphomicrobiales</taxon>
        <taxon>Brucellaceae</taxon>
        <taxon>Brucella/Ochrobactrum group</taxon>
        <taxon>Brucella</taxon>
    </lineage>
</organism>
<reference evidence="2 3" key="1">
    <citation type="submission" date="2019-09" db="EMBL/GenBank/DDBJ databases">
        <title>Taxonomic organization of the family Brucellaceae based on a phylogenomic approach.</title>
        <authorList>
            <person name="Leclercq S."/>
            <person name="Cloeckaert A."/>
            <person name="Zygmunt M.S."/>
        </authorList>
    </citation>
    <scope>NUCLEOTIDE SEQUENCE [LARGE SCALE GENOMIC DNA]</scope>
    <source>
        <strain evidence="2 3">WS1830</strain>
    </source>
</reference>
<keyword evidence="1" id="KW-1133">Transmembrane helix</keyword>
<feature type="transmembrane region" description="Helical" evidence="1">
    <location>
        <begin position="36"/>
        <end position="55"/>
    </location>
</feature>
<sequence length="67" mass="7940">MGHFSLWHWLIAALFWWLAFGWPGSKILQRVGYSRWWILLSVIPIANIVGIWLLASNHWPKEPKQDT</sequence>
<dbReference type="Proteomes" id="UP000481643">
    <property type="component" value="Unassembled WGS sequence"/>
</dbReference>
<proteinExistence type="predicted"/>
<feature type="transmembrane region" description="Helical" evidence="1">
    <location>
        <begin position="6"/>
        <end position="24"/>
    </location>
</feature>
<accession>A0A6L3Y5Y6</accession>
<evidence type="ECO:0000313" key="3">
    <source>
        <dbReference type="Proteomes" id="UP000481643"/>
    </source>
</evidence>
<gene>
    <name evidence="2" type="ORF">F9L08_28745</name>
</gene>
<evidence type="ECO:0000313" key="2">
    <source>
        <dbReference type="EMBL" id="KAB2674177.1"/>
    </source>
</evidence>
<keyword evidence="1" id="KW-0812">Transmembrane</keyword>
<name>A0A6L3Y5Y6_9HYPH</name>
<dbReference type="EMBL" id="WBVX01000068">
    <property type="protein sequence ID" value="KAB2674177.1"/>
    <property type="molecule type" value="Genomic_DNA"/>
</dbReference>
<protein>
    <submittedName>
        <fullName evidence="2">Uncharacterized protein</fullName>
    </submittedName>
</protein>
<keyword evidence="1" id="KW-0472">Membrane</keyword>
<comment type="caution">
    <text evidence="2">The sequence shown here is derived from an EMBL/GenBank/DDBJ whole genome shotgun (WGS) entry which is preliminary data.</text>
</comment>